<feature type="domain" description="FAD-binding" evidence="7">
    <location>
        <begin position="252"/>
        <end position="358"/>
    </location>
</feature>
<feature type="domain" description="FAD-binding" evidence="7">
    <location>
        <begin position="12"/>
        <end position="76"/>
    </location>
</feature>
<comment type="pathway">
    <text evidence="1">Secondary metabolite biosynthesis.</text>
</comment>
<evidence type="ECO:0000313" key="8">
    <source>
        <dbReference type="EMBL" id="KAK8037754.1"/>
    </source>
</evidence>
<dbReference type="EMBL" id="JAQQWI010000002">
    <property type="protein sequence ID" value="KAK8037754.1"/>
    <property type="molecule type" value="Genomic_DNA"/>
</dbReference>
<dbReference type="PANTHER" id="PTHR13789">
    <property type="entry name" value="MONOOXYGENASE"/>
    <property type="match status" value="1"/>
</dbReference>
<organism evidence="8 9">
    <name type="scientific">Apiospora marii</name>
    <dbReference type="NCBI Taxonomy" id="335849"/>
    <lineage>
        <taxon>Eukaryota</taxon>
        <taxon>Fungi</taxon>
        <taxon>Dikarya</taxon>
        <taxon>Ascomycota</taxon>
        <taxon>Pezizomycotina</taxon>
        <taxon>Sordariomycetes</taxon>
        <taxon>Xylariomycetidae</taxon>
        <taxon>Amphisphaeriales</taxon>
        <taxon>Apiosporaceae</taxon>
        <taxon>Apiospora</taxon>
    </lineage>
</organism>
<dbReference type="Proteomes" id="UP001396898">
    <property type="component" value="Unassembled WGS sequence"/>
</dbReference>
<reference evidence="8 9" key="1">
    <citation type="submission" date="2023-01" db="EMBL/GenBank/DDBJ databases">
        <title>Analysis of 21 Apiospora genomes using comparative genomics revels a genus with tremendous synthesis potential of carbohydrate active enzymes and secondary metabolites.</title>
        <authorList>
            <person name="Sorensen T."/>
        </authorList>
    </citation>
    <scope>NUCLEOTIDE SEQUENCE [LARGE SCALE GENOMIC DNA]</scope>
    <source>
        <strain evidence="8 9">CBS 20057</strain>
    </source>
</reference>
<proteinExistence type="inferred from homology"/>
<dbReference type="InterPro" id="IPR036188">
    <property type="entry name" value="FAD/NAD-bd_sf"/>
</dbReference>
<evidence type="ECO:0000256" key="1">
    <source>
        <dbReference type="ARBA" id="ARBA00005179"/>
    </source>
</evidence>
<sequence>MTSERESDSKRLAVLIVGAGLAGLTAARVLREHHAVTVYERGGAAVATGGQGVFIGSNGMKILNPLGYEGEGARVGGVPCHWYRIFDGQNNMVEEVRMDLKKRFGADTLTQKRSDFRDELVRLATAASGELGIGGGRRGWCMARRWWGWIRRRGDGTTVAGDVIVGKCGSIFDTPLADGIHSRLRPAIAGEDAPKVQKTGHLAYRVAVDVEAADRALRGANGEPPLPPPLWWRPETSRNASLFINGPPGSRRFAMAYPMRRHACFNISCIMETQVSSRSTTESWHADGDRDAMLEAFGWDRGLQRILGSATEVKCWELQDLGPLPTWTRGRAILIGDAAHAMTPMQGQGATMSVEDAEGLRLLNGENDDAAAATGETGTGTRAGTVHREDVPAVLRRIESVRRPRAGAALALVRATHGRLTGHGKFQDKSDFFMGYNGIYAALAEKEKADGQPGGES</sequence>
<dbReference type="SUPFAM" id="SSF54373">
    <property type="entry name" value="FAD-linked reductases, C-terminal domain"/>
    <property type="match status" value="1"/>
</dbReference>
<comment type="caution">
    <text evidence="8">The sequence shown here is derived from an EMBL/GenBank/DDBJ whole genome shotgun (WGS) entry which is preliminary data.</text>
</comment>
<dbReference type="Gene3D" id="3.50.50.60">
    <property type="entry name" value="FAD/NAD(P)-binding domain"/>
    <property type="match status" value="1"/>
</dbReference>
<evidence type="ECO:0000259" key="7">
    <source>
        <dbReference type="Pfam" id="PF01494"/>
    </source>
</evidence>
<gene>
    <name evidence="8" type="ORF">PG991_001100</name>
</gene>
<evidence type="ECO:0000256" key="6">
    <source>
        <dbReference type="ARBA" id="ARBA00023033"/>
    </source>
</evidence>
<evidence type="ECO:0000256" key="5">
    <source>
        <dbReference type="ARBA" id="ARBA00023002"/>
    </source>
</evidence>
<dbReference type="InterPro" id="IPR050493">
    <property type="entry name" value="FAD-dep_Monooxygenase_BioMet"/>
</dbReference>
<evidence type="ECO:0000256" key="2">
    <source>
        <dbReference type="ARBA" id="ARBA00007992"/>
    </source>
</evidence>
<evidence type="ECO:0000313" key="9">
    <source>
        <dbReference type="Proteomes" id="UP001396898"/>
    </source>
</evidence>
<accession>A0ABR1STV9</accession>
<dbReference type="Pfam" id="PF01494">
    <property type="entry name" value="FAD_binding_3"/>
    <property type="match status" value="2"/>
</dbReference>
<dbReference type="PRINTS" id="PR00420">
    <property type="entry name" value="RNGMNOXGNASE"/>
</dbReference>
<keyword evidence="6" id="KW-0503">Monooxygenase</keyword>
<dbReference type="SUPFAM" id="SSF51905">
    <property type="entry name" value="FAD/NAD(P)-binding domain"/>
    <property type="match status" value="1"/>
</dbReference>
<comment type="similarity">
    <text evidence="2">Belongs to the paxM FAD-dependent monooxygenase family.</text>
</comment>
<name>A0ABR1STV9_9PEZI</name>
<keyword evidence="4" id="KW-0274">FAD</keyword>
<dbReference type="InterPro" id="IPR002938">
    <property type="entry name" value="FAD-bd"/>
</dbReference>
<evidence type="ECO:0000256" key="4">
    <source>
        <dbReference type="ARBA" id="ARBA00022827"/>
    </source>
</evidence>
<keyword evidence="3" id="KW-0285">Flavoprotein</keyword>
<keyword evidence="9" id="KW-1185">Reference proteome</keyword>
<keyword evidence="5" id="KW-0560">Oxidoreductase</keyword>
<dbReference type="PANTHER" id="PTHR13789:SF314">
    <property type="entry name" value="FAD-BINDING DOMAIN-CONTAINING PROTEIN"/>
    <property type="match status" value="1"/>
</dbReference>
<protein>
    <submittedName>
        <fullName evidence="8">FAD binding domain protein</fullName>
    </submittedName>
</protein>
<evidence type="ECO:0000256" key="3">
    <source>
        <dbReference type="ARBA" id="ARBA00022630"/>
    </source>
</evidence>